<dbReference type="RefSeq" id="WP_250195173.1">
    <property type="nucleotide sequence ID" value="NZ_CP097635.1"/>
</dbReference>
<feature type="transmembrane region" description="Helical" evidence="1">
    <location>
        <begin position="20"/>
        <end position="43"/>
    </location>
</feature>
<protein>
    <submittedName>
        <fullName evidence="2">DUF2127 domain-containing protein</fullName>
    </submittedName>
</protein>
<keyword evidence="1" id="KW-1133">Transmembrane helix</keyword>
<sequence length="172" mass="18451">MSGLANSAPPGEGTRQALRAIAAFEALKGLVALAAGLGLLSLLHHDLHRLALALIGHVGLDPGGHYPALLLGRLDQLQHLPTRLLLMAVLAYVALRWLEAWGLWKGAAWGEWLGALSGALYLPFELRHLLHRPSVAAAAVVTLNAVLVVVLARQWWRQRDRRRAQGAASASG</sequence>
<evidence type="ECO:0000256" key="1">
    <source>
        <dbReference type="SAM" id="Phobius"/>
    </source>
</evidence>
<evidence type="ECO:0000313" key="3">
    <source>
        <dbReference type="Proteomes" id="UP001056201"/>
    </source>
</evidence>
<name>A0ABY4S0N2_AQUTE</name>
<dbReference type="Pfam" id="PF09900">
    <property type="entry name" value="DUF2127"/>
    <property type="match status" value="1"/>
</dbReference>
<dbReference type="Proteomes" id="UP001056201">
    <property type="component" value="Chromosome 1"/>
</dbReference>
<evidence type="ECO:0000313" key="2">
    <source>
        <dbReference type="EMBL" id="URI06908.1"/>
    </source>
</evidence>
<accession>A0ABY4S0N2</accession>
<dbReference type="InterPro" id="IPR021125">
    <property type="entry name" value="DUF2127"/>
</dbReference>
<organism evidence="2 3">
    <name type="scientific">Aquincola tertiaricarbonis</name>
    <dbReference type="NCBI Taxonomy" id="391953"/>
    <lineage>
        <taxon>Bacteria</taxon>
        <taxon>Pseudomonadati</taxon>
        <taxon>Pseudomonadota</taxon>
        <taxon>Betaproteobacteria</taxon>
        <taxon>Burkholderiales</taxon>
        <taxon>Sphaerotilaceae</taxon>
        <taxon>Aquincola</taxon>
    </lineage>
</organism>
<dbReference type="EMBL" id="CP097635">
    <property type="protein sequence ID" value="URI06908.1"/>
    <property type="molecule type" value="Genomic_DNA"/>
</dbReference>
<keyword evidence="1" id="KW-0472">Membrane</keyword>
<reference evidence="2" key="1">
    <citation type="submission" date="2022-05" db="EMBL/GenBank/DDBJ databases">
        <title>An RpoN-dependent PEP-CTERM gene is involved in floc formation of an Aquincola tertiaricarbonis strain.</title>
        <authorList>
            <person name="Qiu D."/>
            <person name="Xia M."/>
        </authorList>
    </citation>
    <scope>NUCLEOTIDE SEQUENCE</scope>
    <source>
        <strain evidence="2">RN12</strain>
    </source>
</reference>
<feature type="transmembrane region" description="Helical" evidence="1">
    <location>
        <begin position="135"/>
        <end position="156"/>
    </location>
</feature>
<keyword evidence="3" id="KW-1185">Reference proteome</keyword>
<proteinExistence type="predicted"/>
<gene>
    <name evidence="2" type="ORF">MW290_13525</name>
</gene>
<keyword evidence="1" id="KW-0812">Transmembrane</keyword>